<evidence type="ECO:0000313" key="3">
    <source>
        <dbReference type="EMBL" id="KGB33710.1"/>
    </source>
</evidence>
<keyword evidence="2" id="KW-0446">Lipid-binding</keyword>
<accession>A0A094ZGU2</accession>
<dbReference type="PROSITE" id="PS51228">
    <property type="entry name" value="ACB_2"/>
    <property type="match status" value="1"/>
</dbReference>
<dbReference type="InterPro" id="IPR000582">
    <property type="entry name" value="Acyl-CoA-binding_protein"/>
</dbReference>
<dbReference type="AlphaFoldDB" id="A0A094ZGU2"/>
<dbReference type="PANTHER" id="PTHR23310:SF62">
    <property type="entry name" value="ACYL-COA BINDING PROTEIN 1, ISOFORM A"/>
    <property type="match status" value="1"/>
</dbReference>
<dbReference type="EMBL" id="KL250564">
    <property type="protein sequence ID" value="KGB33710.1"/>
    <property type="molecule type" value="Genomic_DNA"/>
</dbReference>
<dbReference type="InterPro" id="IPR035984">
    <property type="entry name" value="Acyl-CoA-binding_sf"/>
</dbReference>
<evidence type="ECO:0000256" key="1">
    <source>
        <dbReference type="ARBA" id="ARBA00005567"/>
    </source>
</evidence>
<dbReference type="PANTHER" id="PTHR23310">
    <property type="entry name" value="ACYL-COA-BINDING PROTEIN, ACBP"/>
    <property type="match status" value="1"/>
</dbReference>
<dbReference type="PRINTS" id="PR00689">
    <property type="entry name" value="ACOABINDINGP"/>
</dbReference>
<comment type="similarity">
    <text evidence="1">Belongs to the ACBP family.</text>
</comment>
<dbReference type="GO" id="GO:0000062">
    <property type="term" value="F:fatty-acyl-CoA binding"/>
    <property type="evidence" value="ECO:0007669"/>
    <property type="project" value="InterPro"/>
</dbReference>
<proteinExistence type="inferred from homology"/>
<organism evidence="3">
    <name type="scientific">Schistosoma haematobium</name>
    <name type="common">Blood fluke</name>
    <dbReference type="NCBI Taxonomy" id="6185"/>
    <lineage>
        <taxon>Eukaryota</taxon>
        <taxon>Metazoa</taxon>
        <taxon>Spiralia</taxon>
        <taxon>Lophotrochozoa</taxon>
        <taxon>Platyhelminthes</taxon>
        <taxon>Trematoda</taxon>
        <taxon>Digenea</taxon>
        <taxon>Strigeidida</taxon>
        <taxon>Schistosomatoidea</taxon>
        <taxon>Schistosomatidae</taxon>
        <taxon>Schistosoma</taxon>
    </lineage>
</organism>
<dbReference type="SUPFAM" id="SSF47027">
    <property type="entry name" value="Acyl-CoA binding protein"/>
    <property type="match status" value="1"/>
</dbReference>
<sequence length="136" mass="15512">MRYWSMNMLSKYGGRDKTSLLQDNQILPGRVMAVKYGIKCMLYILYLVGYSYFTCAVYSSIISPFTKQKCRWCRKLELPDVDVSVPNETGAPGILDLKGKAKWNAWNGKKGICSEEAKTLYVNKARCLIEKYGLES</sequence>
<dbReference type="STRING" id="6185.A0A094ZGU2"/>
<protein>
    <submittedName>
        <fullName evidence="3">Acyl-CoA-binding protein-like protein</fullName>
    </submittedName>
</protein>
<dbReference type="Pfam" id="PF00887">
    <property type="entry name" value="ACBP"/>
    <property type="match status" value="1"/>
</dbReference>
<dbReference type="GO" id="GO:0006631">
    <property type="term" value="P:fatty acid metabolic process"/>
    <property type="evidence" value="ECO:0007669"/>
    <property type="project" value="TreeGrafter"/>
</dbReference>
<reference evidence="3" key="1">
    <citation type="journal article" date="2012" name="Nat. Genet.">
        <title>Whole-genome sequence of Schistosoma haematobium.</title>
        <authorList>
            <person name="Young N.D."/>
            <person name="Jex A.R."/>
            <person name="Li B."/>
            <person name="Liu S."/>
            <person name="Yang L."/>
            <person name="Xiong Z."/>
            <person name="Li Y."/>
            <person name="Cantacessi C."/>
            <person name="Hall R.S."/>
            <person name="Xu X."/>
            <person name="Chen F."/>
            <person name="Wu X."/>
            <person name="Zerlotini A."/>
            <person name="Oliveira G."/>
            <person name="Hofmann A."/>
            <person name="Zhang G."/>
            <person name="Fang X."/>
            <person name="Kang Y."/>
            <person name="Campbell B.E."/>
            <person name="Loukas A."/>
            <person name="Ranganathan S."/>
            <person name="Rollinson D."/>
            <person name="Rinaldi G."/>
            <person name="Brindley P.J."/>
            <person name="Yang H."/>
            <person name="Wang J."/>
            <person name="Wang J."/>
            <person name="Gasser R.B."/>
        </authorList>
    </citation>
    <scope>NUCLEOTIDE SEQUENCE [LARGE SCALE GENOMIC DNA]</scope>
</reference>
<dbReference type="InterPro" id="IPR014352">
    <property type="entry name" value="FERM/acyl-CoA-bd_prot_sf"/>
</dbReference>
<evidence type="ECO:0000256" key="2">
    <source>
        <dbReference type="ARBA" id="ARBA00023121"/>
    </source>
</evidence>
<name>A0A094ZGU2_SCHHA</name>
<gene>
    <name evidence="3" type="ORF">MS3_01892</name>
</gene>
<dbReference type="Gene3D" id="1.20.80.10">
    <property type="match status" value="1"/>
</dbReference>